<keyword evidence="2" id="KW-1185">Reference proteome</keyword>
<name>A0ABR8FJA3_9NOST</name>
<comment type="caution">
    <text evidence="1">The sequence shown here is derived from an EMBL/GenBank/DDBJ whole genome shotgun (WGS) entry which is preliminary data.</text>
</comment>
<gene>
    <name evidence="1" type="ORF">H6G59_17620</name>
</gene>
<dbReference type="EMBL" id="JACJST010000017">
    <property type="protein sequence ID" value="MBD2569678.1"/>
    <property type="molecule type" value="Genomic_DNA"/>
</dbReference>
<evidence type="ECO:0000313" key="2">
    <source>
        <dbReference type="Proteomes" id="UP000640531"/>
    </source>
</evidence>
<accession>A0ABR8FJA3</accession>
<sequence>MSSKEWREWHLTPNGWVAGTLQHDSGRNQISSPDNKVLTCIYKETIAPDAMALSGYGEPGFNQSSNVSIIWRCSNHQLISELLDKFGSCPERI</sequence>
<proteinExistence type="predicted"/>
<protein>
    <submittedName>
        <fullName evidence="1">Uncharacterized protein</fullName>
    </submittedName>
</protein>
<evidence type="ECO:0000313" key="1">
    <source>
        <dbReference type="EMBL" id="MBD2569678.1"/>
    </source>
</evidence>
<dbReference type="Proteomes" id="UP000640531">
    <property type="component" value="Unassembled WGS sequence"/>
</dbReference>
<organism evidence="1 2">
    <name type="scientific">Anabaena lutea FACHB-196</name>
    <dbReference type="NCBI Taxonomy" id="2692881"/>
    <lineage>
        <taxon>Bacteria</taxon>
        <taxon>Bacillati</taxon>
        <taxon>Cyanobacteriota</taxon>
        <taxon>Cyanophyceae</taxon>
        <taxon>Nostocales</taxon>
        <taxon>Nostocaceae</taxon>
        <taxon>Anabaena</taxon>
    </lineage>
</organism>
<dbReference type="RefSeq" id="WP_190716689.1">
    <property type="nucleotide sequence ID" value="NZ_JACJST010000017.1"/>
</dbReference>
<reference evidence="1 2" key="1">
    <citation type="journal article" date="2020" name="ISME J.">
        <title>Comparative genomics reveals insights into cyanobacterial evolution and habitat adaptation.</title>
        <authorList>
            <person name="Chen M.Y."/>
            <person name="Teng W.K."/>
            <person name="Zhao L."/>
            <person name="Hu C.X."/>
            <person name="Zhou Y.K."/>
            <person name="Han B.P."/>
            <person name="Song L.R."/>
            <person name="Shu W.S."/>
        </authorList>
    </citation>
    <scope>NUCLEOTIDE SEQUENCE [LARGE SCALE GENOMIC DNA]</scope>
    <source>
        <strain evidence="1 2">FACHB-196</strain>
    </source>
</reference>